<name>A9GPZ8_SORC5</name>
<dbReference type="KEGG" id="scl:sce6657"/>
<evidence type="ECO:0000256" key="2">
    <source>
        <dbReference type="SAM" id="SignalP"/>
    </source>
</evidence>
<sequence>MRRLVNTSISSFFGLMMLQTFGAGCTALVEVGDDSDDGVGQEAGPGDDAHGTGSVGAGGNSSTGGGSSVGSGGDSSTGGASSVGSGGDSSTGGASSVGAGGSASTGSGSGPATAGAIAFFRNESPGESGTGSSAGPGTSPNDLFIVFGSPVSRCSDPSGTTGCGNWQWSISIPPALQVPGIIDLSAPEVLFSYYTVSRPDRGGCWWGDGSFRSGTMEIVSIDAAEVVIRLSGTDTHDFDANGEYTAARCP</sequence>
<dbReference type="OrthoDB" id="5526622at2"/>
<protein>
    <recommendedName>
        <fullName evidence="5">Secreted protein</fullName>
    </recommendedName>
</protein>
<keyword evidence="2" id="KW-0732">Signal</keyword>
<feature type="chain" id="PRO_5002735379" description="Secreted protein" evidence="2">
    <location>
        <begin position="23"/>
        <end position="250"/>
    </location>
</feature>
<evidence type="ECO:0000256" key="1">
    <source>
        <dbReference type="SAM" id="MobiDB-lite"/>
    </source>
</evidence>
<feature type="region of interest" description="Disordered" evidence="1">
    <location>
        <begin position="33"/>
        <end position="142"/>
    </location>
</feature>
<proteinExistence type="predicted"/>
<reference evidence="3 4" key="1">
    <citation type="journal article" date="2007" name="Nat. Biotechnol.">
        <title>Complete genome sequence of the myxobacterium Sorangium cellulosum.</title>
        <authorList>
            <person name="Schneiker S."/>
            <person name="Perlova O."/>
            <person name="Kaiser O."/>
            <person name="Gerth K."/>
            <person name="Alici A."/>
            <person name="Altmeyer M.O."/>
            <person name="Bartels D."/>
            <person name="Bekel T."/>
            <person name="Beyer S."/>
            <person name="Bode E."/>
            <person name="Bode H.B."/>
            <person name="Bolten C.J."/>
            <person name="Choudhuri J.V."/>
            <person name="Doss S."/>
            <person name="Elnakady Y.A."/>
            <person name="Frank B."/>
            <person name="Gaigalat L."/>
            <person name="Goesmann A."/>
            <person name="Groeger C."/>
            <person name="Gross F."/>
            <person name="Jelsbak L."/>
            <person name="Jelsbak L."/>
            <person name="Kalinowski J."/>
            <person name="Kegler C."/>
            <person name="Knauber T."/>
            <person name="Konietzny S."/>
            <person name="Kopp M."/>
            <person name="Krause L."/>
            <person name="Krug D."/>
            <person name="Linke B."/>
            <person name="Mahmud T."/>
            <person name="Martinez-Arias R."/>
            <person name="McHardy A.C."/>
            <person name="Merai M."/>
            <person name="Meyer F."/>
            <person name="Mormann S."/>
            <person name="Munoz-Dorado J."/>
            <person name="Perez J."/>
            <person name="Pradella S."/>
            <person name="Rachid S."/>
            <person name="Raddatz G."/>
            <person name="Rosenau F."/>
            <person name="Rueckert C."/>
            <person name="Sasse F."/>
            <person name="Scharfe M."/>
            <person name="Schuster S.C."/>
            <person name="Suen G."/>
            <person name="Treuner-Lange A."/>
            <person name="Velicer G.J."/>
            <person name="Vorholter F.-J."/>
            <person name="Weissman K.J."/>
            <person name="Welch R.D."/>
            <person name="Wenzel S.C."/>
            <person name="Whitworth D.E."/>
            <person name="Wilhelm S."/>
            <person name="Wittmann C."/>
            <person name="Bloecker H."/>
            <person name="Puehler A."/>
            <person name="Mueller R."/>
        </authorList>
    </citation>
    <scope>NUCLEOTIDE SEQUENCE [LARGE SCALE GENOMIC DNA]</scope>
    <source>
        <strain evidence="4">So ce56</strain>
    </source>
</reference>
<evidence type="ECO:0008006" key="5">
    <source>
        <dbReference type="Google" id="ProtNLM"/>
    </source>
</evidence>
<feature type="signal peptide" evidence="2">
    <location>
        <begin position="1"/>
        <end position="22"/>
    </location>
</feature>
<feature type="compositionally biased region" description="Gly residues" evidence="1">
    <location>
        <begin position="98"/>
        <end position="109"/>
    </location>
</feature>
<accession>A9GPZ8</accession>
<dbReference type="AlphaFoldDB" id="A9GPZ8"/>
<gene>
    <name evidence="3" type="ordered locus">sce6657</name>
</gene>
<dbReference type="HOGENOM" id="CLU_1110818_0_0_7"/>
<dbReference type="RefSeq" id="WP_012239268.1">
    <property type="nucleotide sequence ID" value="NC_010162.1"/>
</dbReference>
<dbReference type="STRING" id="448385.sce6657"/>
<dbReference type="EMBL" id="AM746676">
    <property type="protein sequence ID" value="CAN96826.1"/>
    <property type="molecule type" value="Genomic_DNA"/>
</dbReference>
<evidence type="ECO:0000313" key="4">
    <source>
        <dbReference type="Proteomes" id="UP000002139"/>
    </source>
</evidence>
<dbReference type="Proteomes" id="UP000002139">
    <property type="component" value="Chromosome"/>
</dbReference>
<keyword evidence="4" id="KW-1185">Reference proteome</keyword>
<dbReference type="PROSITE" id="PS51257">
    <property type="entry name" value="PROKAR_LIPOPROTEIN"/>
    <property type="match status" value="1"/>
</dbReference>
<evidence type="ECO:0000313" key="3">
    <source>
        <dbReference type="EMBL" id="CAN96826.1"/>
    </source>
</evidence>
<organism evidence="3 4">
    <name type="scientific">Sorangium cellulosum (strain So ce56)</name>
    <name type="common">Polyangium cellulosum (strain So ce56)</name>
    <dbReference type="NCBI Taxonomy" id="448385"/>
    <lineage>
        <taxon>Bacteria</taxon>
        <taxon>Pseudomonadati</taxon>
        <taxon>Myxococcota</taxon>
        <taxon>Polyangia</taxon>
        <taxon>Polyangiales</taxon>
        <taxon>Polyangiaceae</taxon>
        <taxon>Sorangium</taxon>
    </lineage>
</organism>
<feature type="compositionally biased region" description="Gly residues" evidence="1">
    <location>
        <begin position="53"/>
        <end position="76"/>
    </location>
</feature>